<protein>
    <recommendedName>
        <fullName evidence="1">Heterokaryon incompatibility domain-containing protein</fullName>
    </recommendedName>
</protein>
<evidence type="ECO:0000313" key="3">
    <source>
        <dbReference type="Proteomes" id="UP000693738"/>
    </source>
</evidence>
<gene>
    <name evidence="2" type="ORF">FEQUK3_LOCUS8964</name>
</gene>
<accession>A0A8J2NM94</accession>
<proteinExistence type="predicted"/>
<feature type="domain" description="Heterokaryon incompatibility" evidence="1">
    <location>
        <begin position="297"/>
        <end position="422"/>
    </location>
</feature>
<dbReference type="EMBL" id="CAJSTJ010000154">
    <property type="protein sequence ID" value="CAG7563255.1"/>
    <property type="molecule type" value="Genomic_DNA"/>
</dbReference>
<sequence>MLSLPKLPWAIMLWTWSITGGPALTPIISGFSAPVEGWRWSLWEIRWAVGPVFVVMLVFLPESSHNAILLRRAKLLRKVVDISSLTSESEETQEAMHWKHEAKEALIKPVNMIVLDPVVLYSHTPNRLDHGKADLHVLDEQEVVLVIKVSNVNRAAIDGSFKINVSELDSSSCALRAIGLRKLSKTPASPLQPDTPILSIVSENSKPPFKLKQLGHAIAFEPSPQVPSFPETPPFEHKNVNFGLIKKWMDDCVAEHPQCKSGTRSSTHTLEVIDCKKTKDENPDKPKLANLPTDGIYAALSYVWGDVEDDFPQVVEDSITVALQLDCGYLWVDRHCIPQKDKDPKKQELLQMMGDIYSQARFTIVAAAGQDCNYGLVGVTRPRKSEPRYAHVPGARLTYLGTPPAEKIRSTLWASRGWTYQEGFLSHRRIFFTDEQVMFQCNTMTYLESFERPMSVLHKHNEPEGRKNPYLVDIEPISLARRDIGKHMEEFSNRNLTKDSDTLRAFSGILSYFWDEGFFHLHGNPIPVKKEKGHLINAWYHTKPGARNSNFPSWSWTGWKGETKPTTRDYPDYNLRLFESKTTSREDLDDELRSFDPEHSISLDDYKRECRISPLPKMEPVIELRGMMAKMSFRLIKWDSETVDPGKGDDETTMQDGAWAILPRTGDITYYSFLYLDNEALTGICQFQLPVMVLQSGERSPERHIVILVLREKGGRYERVGMVILWRKNREAKAKLTMQRDKRSVKWEEPASIPELQEFTWWGKLKRESILLQ</sequence>
<dbReference type="PANTHER" id="PTHR33112:SF1">
    <property type="entry name" value="HETEROKARYON INCOMPATIBILITY DOMAIN-CONTAINING PROTEIN"/>
    <property type="match status" value="1"/>
</dbReference>
<organism evidence="2 3">
    <name type="scientific">Fusarium equiseti</name>
    <name type="common">Fusarium scirpi</name>
    <dbReference type="NCBI Taxonomy" id="61235"/>
    <lineage>
        <taxon>Eukaryota</taxon>
        <taxon>Fungi</taxon>
        <taxon>Dikarya</taxon>
        <taxon>Ascomycota</taxon>
        <taxon>Pezizomycotina</taxon>
        <taxon>Sordariomycetes</taxon>
        <taxon>Hypocreomycetidae</taxon>
        <taxon>Hypocreales</taxon>
        <taxon>Nectriaceae</taxon>
        <taxon>Fusarium</taxon>
        <taxon>Fusarium incarnatum-equiseti species complex</taxon>
    </lineage>
</organism>
<name>A0A8J2NM94_FUSEQ</name>
<dbReference type="AlphaFoldDB" id="A0A8J2NM94"/>
<reference evidence="2" key="1">
    <citation type="submission" date="2021-05" db="EMBL/GenBank/DDBJ databases">
        <authorList>
            <person name="Khan N."/>
        </authorList>
    </citation>
    <scope>NUCLEOTIDE SEQUENCE</scope>
</reference>
<dbReference type="InterPro" id="IPR010730">
    <property type="entry name" value="HET"/>
</dbReference>
<evidence type="ECO:0000259" key="1">
    <source>
        <dbReference type="Pfam" id="PF06985"/>
    </source>
</evidence>
<dbReference type="Proteomes" id="UP000693738">
    <property type="component" value="Unassembled WGS sequence"/>
</dbReference>
<dbReference type="Pfam" id="PF06985">
    <property type="entry name" value="HET"/>
    <property type="match status" value="1"/>
</dbReference>
<evidence type="ECO:0000313" key="2">
    <source>
        <dbReference type="EMBL" id="CAG7563255.1"/>
    </source>
</evidence>
<dbReference type="PANTHER" id="PTHR33112">
    <property type="entry name" value="DOMAIN PROTEIN, PUTATIVE-RELATED"/>
    <property type="match status" value="1"/>
</dbReference>
<comment type="caution">
    <text evidence="2">The sequence shown here is derived from an EMBL/GenBank/DDBJ whole genome shotgun (WGS) entry which is preliminary data.</text>
</comment>